<feature type="compositionally biased region" description="Basic and acidic residues" evidence="1">
    <location>
        <begin position="21"/>
        <end position="31"/>
    </location>
</feature>
<keyword evidence="3" id="KW-1185">Reference proteome</keyword>
<dbReference type="RefSeq" id="WP_142506860.1">
    <property type="nucleotide sequence ID" value="NZ_FXTI01000019.1"/>
</dbReference>
<evidence type="ECO:0000313" key="2">
    <source>
        <dbReference type="EMBL" id="SMO95181.1"/>
    </source>
</evidence>
<feature type="compositionally biased region" description="Low complexity" evidence="1">
    <location>
        <begin position="147"/>
        <end position="160"/>
    </location>
</feature>
<gene>
    <name evidence="2" type="ORF">SAMN06264849_11926</name>
</gene>
<dbReference type="Pfam" id="PF12639">
    <property type="entry name" value="Colicin-DNase"/>
    <property type="match status" value="1"/>
</dbReference>
<dbReference type="OrthoDB" id="2186822at2"/>
<organism evidence="2 3">
    <name type="scientific">Melghirimyces algeriensis</name>
    <dbReference type="NCBI Taxonomy" id="910412"/>
    <lineage>
        <taxon>Bacteria</taxon>
        <taxon>Bacillati</taxon>
        <taxon>Bacillota</taxon>
        <taxon>Bacilli</taxon>
        <taxon>Bacillales</taxon>
        <taxon>Thermoactinomycetaceae</taxon>
        <taxon>Melghirimyces</taxon>
    </lineage>
</organism>
<proteinExistence type="predicted"/>
<feature type="compositionally biased region" description="Basic residues" evidence="1">
    <location>
        <begin position="330"/>
        <end position="340"/>
    </location>
</feature>
<feature type="compositionally biased region" description="Polar residues" evidence="1">
    <location>
        <begin position="32"/>
        <end position="49"/>
    </location>
</feature>
<dbReference type="AlphaFoldDB" id="A0A521FHP5"/>
<evidence type="ECO:0000313" key="3">
    <source>
        <dbReference type="Proteomes" id="UP000315636"/>
    </source>
</evidence>
<dbReference type="Proteomes" id="UP000315636">
    <property type="component" value="Unassembled WGS sequence"/>
</dbReference>
<feature type="region of interest" description="Disordered" evidence="1">
    <location>
        <begin position="266"/>
        <end position="340"/>
    </location>
</feature>
<feature type="compositionally biased region" description="Basic and acidic residues" evidence="1">
    <location>
        <begin position="266"/>
        <end position="280"/>
    </location>
</feature>
<accession>A0A521FHP5</accession>
<sequence>MEDKIEQAISGEISGNSDTDVDTKKEKEISSNHEVLTTGELSQMDSDSYNGDPYDPLHDSPSHDPPTPVQLGRSSSLLGLIQPSDSDTADVWDHLWDGIEDIFDGFFDGFKKGKKLRLPNPFTVFIKGILTPVPAGEPEGFNDGLTDRGNGNEPENNGNRPNDRKYSKLRPGDPDFSYHIENETYKNGDIKKIAITSDGRRIPLYNSKHAGKTHNGVPYDENGFPDFEQWVVAEVQLPNDKIVGSHGTQLSLSTDLLKEKYPDWEKRFNLPPSTKDDLKSGKGSPEGYTWHHHQDTGRMQLIPRDVHQRARHTGGHAIWGKQKVDQDDHKKKRKSKKKNK</sequence>
<evidence type="ECO:0000256" key="1">
    <source>
        <dbReference type="SAM" id="MobiDB-lite"/>
    </source>
</evidence>
<dbReference type="EMBL" id="FXTI01000019">
    <property type="protein sequence ID" value="SMO95181.1"/>
    <property type="molecule type" value="Genomic_DNA"/>
</dbReference>
<feature type="region of interest" description="Disordered" evidence="1">
    <location>
        <begin position="136"/>
        <end position="180"/>
    </location>
</feature>
<feature type="region of interest" description="Disordered" evidence="1">
    <location>
        <begin position="1"/>
        <end position="80"/>
    </location>
</feature>
<feature type="compositionally biased region" description="Basic and acidic residues" evidence="1">
    <location>
        <begin position="161"/>
        <end position="180"/>
    </location>
</feature>
<reference evidence="2 3" key="1">
    <citation type="submission" date="2017-05" db="EMBL/GenBank/DDBJ databases">
        <authorList>
            <person name="Varghese N."/>
            <person name="Submissions S."/>
        </authorList>
    </citation>
    <scope>NUCLEOTIDE SEQUENCE [LARGE SCALE GENOMIC DNA]</scope>
    <source>
        <strain evidence="2 3">DSM 45474</strain>
    </source>
</reference>
<protein>
    <submittedName>
        <fullName evidence="2">DNase/tRNase domain of colicin-like bacteriocin</fullName>
    </submittedName>
</protein>
<name>A0A521FHP5_9BACL</name>